<accession>A0A6I8QQK8</accession>
<sequence>MSNATLNRKQDPALHGIQFTFNGVLDFFPHKTMAVDIAMKFYLRSPPLRRDRVECRIARKSNEPLRPCIQTTNKTLLSELSNQENKVKKRVSFADSRGLALTMVKVYSDFDDELEIPFNISELIDNIVNLTTVEKERFFLDFVQPSADYLDFRNRLQAESVCLENCMLKDKALVGTVKVKNLAFQKSVKIRMTCDSWQTYKDYDCLYVKDTYAGSDKDTFSFDVSLPEGIQSSASIEFAVCFECEGRIFWDSNKGLNYRIVRQDHRIPSDFESRHYDPVCLSVDQYGSPRCSYGIFPELQTYSGFDKLGPYY</sequence>
<gene>
    <name evidence="6" type="primary">ppp1r3b</name>
</gene>
<dbReference type="GO" id="GO:0019888">
    <property type="term" value="F:protein phosphatase regulator activity"/>
    <property type="evidence" value="ECO:0007669"/>
    <property type="project" value="InterPro"/>
</dbReference>
<evidence type="ECO:0000256" key="4">
    <source>
        <dbReference type="PIRNR" id="PIRNR038207"/>
    </source>
</evidence>
<keyword evidence="1 4" id="KW-0321">Glycogen metabolism</keyword>
<comment type="subunit">
    <text evidence="3">Interacts with glycogen, PPP1CC catalytic subunit of PP1 and PYGL. Associates with glycogen particles. Forms complexes with debranching enzyme, glycogen phosphorylase, glycogen synthase and phosphorylase kinase which is necessary for its regulation of PP1 activity.</text>
</comment>
<evidence type="ECO:0000313" key="6">
    <source>
        <dbReference type="Ensembl" id="ENSXETP00000071901"/>
    </source>
</evidence>
<dbReference type="InterPro" id="IPR038175">
    <property type="entry name" value="CBM21_dom_sf"/>
</dbReference>
<dbReference type="FunFam" id="2.60.40.2440:FF:000001">
    <property type="entry name" value="Protein phosphatase 1 regulatory subunit 3C"/>
    <property type="match status" value="1"/>
</dbReference>
<dbReference type="AlphaFoldDB" id="A0A6I8QQK8"/>
<keyword evidence="2 4" id="KW-0119">Carbohydrate metabolism</keyword>
<dbReference type="CDD" id="cd22814">
    <property type="entry name" value="PBD_PPP1R3B"/>
    <property type="match status" value="1"/>
</dbReference>
<evidence type="ECO:0000256" key="3">
    <source>
        <dbReference type="ARBA" id="ARBA00025949"/>
    </source>
</evidence>
<dbReference type="GO" id="GO:0005981">
    <property type="term" value="P:regulation of glycogen catabolic process"/>
    <property type="evidence" value="ECO:0007669"/>
    <property type="project" value="InterPro"/>
</dbReference>
<reference evidence="6" key="1">
    <citation type="journal article" date="2010" name="Science">
        <title>The genome of the Western clawed frog Xenopus tropicalis.</title>
        <authorList>
            <person name="Hellsten U."/>
            <person name="Harland R.M."/>
            <person name="Gilchrist M.J."/>
            <person name="Hendrix D."/>
            <person name="Jurka J."/>
            <person name="Kapitonov V."/>
            <person name="Ovcharenko I."/>
            <person name="Putnam N.H."/>
            <person name="Shu S."/>
            <person name="Taher L."/>
            <person name="Blitz I.L."/>
            <person name="Blumberg B."/>
            <person name="Dichmann D.S."/>
            <person name="Dubchak I."/>
            <person name="Amaya E."/>
            <person name="Detter J.C."/>
            <person name="Fletcher R."/>
            <person name="Gerhard D.S."/>
            <person name="Goodstein D."/>
            <person name="Graves T."/>
            <person name="Grigoriev I.V."/>
            <person name="Grimwood J."/>
            <person name="Kawashima T."/>
            <person name="Lindquist E."/>
            <person name="Lucas S.M."/>
            <person name="Mead P.E."/>
            <person name="Mitros T."/>
            <person name="Ogino H."/>
            <person name="Ohta Y."/>
            <person name="Poliakov A.V."/>
            <person name="Pollet N."/>
            <person name="Robert J."/>
            <person name="Salamov A."/>
            <person name="Sater A.K."/>
            <person name="Schmutz J."/>
            <person name="Terry A."/>
            <person name="Vize P.D."/>
            <person name="Warren W.C."/>
            <person name="Wells D."/>
            <person name="Wills A."/>
            <person name="Wilson R.K."/>
            <person name="Zimmerman L.B."/>
            <person name="Zorn A.M."/>
            <person name="Grainger R."/>
            <person name="Grammer T."/>
            <person name="Khokha M.K."/>
            <person name="Richardson P.M."/>
            <person name="Rokhsar D.S."/>
        </authorList>
    </citation>
    <scope>NUCLEOTIDE SEQUENCE [LARGE SCALE GENOMIC DNA]</scope>
    <source>
        <strain evidence="6">Nigerian</strain>
    </source>
</reference>
<dbReference type="Pfam" id="PF03370">
    <property type="entry name" value="CBM_21"/>
    <property type="match status" value="1"/>
</dbReference>
<dbReference type="PANTHER" id="PTHR12307:SF13">
    <property type="entry name" value="PROTEIN PHOSPHATASE 1 REGULATORY SUBUNIT 3B"/>
    <property type="match status" value="1"/>
</dbReference>
<dbReference type="Bgee" id="ENSXETG00000008154">
    <property type="expression patterns" value="Expressed in ovary and 12 other cell types or tissues"/>
</dbReference>
<evidence type="ECO:0000259" key="5">
    <source>
        <dbReference type="PROSITE" id="PS51159"/>
    </source>
</evidence>
<protein>
    <recommendedName>
        <fullName evidence="4">Protein phosphatase 1 regulatory subunit</fullName>
    </recommendedName>
</protein>
<organism evidence="6">
    <name type="scientific">Xenopus tropicalis</name>
    <name type="common">Western clawed frog</name>
    <name type="synonym">Silurana tropicalis</name>
    <dbReference type="NCBI Taxonomy" id="8364"/>
    <lineage>
        <taxon>Eukaryota</taxon>
        <taxon>Metazoa</taxon>
        <taxon>Chordata</taxon>
        <taxon>Craniata</taxon>
        <taxon>Vertebrata</taxon>
        <taxon>Euteleostomi</taxon>
        <taxon>Amphibia</taxon>
        <taxon>Batrachia</taxon>
        <taxon>Anura</taxon>
        <taxon>Pipoidea</taxon>
        <taxon>Pipidae</taxon>
        <taxon>Xenopodinae</taxon>
        <taxon>Xenopus</taxon>
        <taxon>Silurana</taxon>
    </lineage>
</organism>
<name>A0A6I8QQK8_XENTR</name>
<proteinExistence type="predicted"/>
<dbReference type="GO" id="GO:0000164">
    <property type="term" value="C:protein phosphatase type 1 complex"/>
    <property type="evidence" value="ECO:0007669"/>
    <property type="project" value="InterPro"/>
</dbReference>
<dbReference type="Gene3D" id="2.60.40.2440">
    <property type="entry name" value="Carbohydrate binding type-21 domain"/>
    <property type="match status" value="1"/>
</dbReference>
<reference evidence="6" key="2">
    <citation type="submission" date="2020-05" db="UniProtKB">
        <authorList>
            <consortium name="Ensembl"/>
        </authorList>
    </citation>
    <scope>IDENTIFICATION</scope>
</reference>
<dbReference type="InterPro" id="IPR030682">
    <property type="entry name" value="PP1_3B"/>
</dbReference>
<dbReference type="PIRSF" id="PIRSF038207">
    <property type="entry name" value="PP1_GT_animal"/>
    <property type="match status" value="1"/>
</dbReference>
<dbReference type="PANTHER" id="PTHR12307">
    <property type="entry name" value="PROTEIN PHOSPHATASE 1 REGULATORY SUBUNIT"/>
    <property type="match status" value="1"/>
</dbReference>
<dbReference type="InterPro" id="IPR017434">
    <property type="entry name" value="Pase-1_reg-su_3B/C/D_met"/>
</dbReference>
<evidence type="ECO:0000256" key="1">
    <source>
        <dbReference type="ARBA" id="ARBA00022600"/>
    </source>
</evidence>
<dbReference type="GO" id="GO:0005977">
    <property type="term" value="P:glycogen metabolic process"/>
    <property type="evidence" value="ECO:0007669"/>
    <property type="project" value="UniProtKB-KW"/>
</dbReference>
<dbReference type="PIRSF" id="PIRSF500814">
    <property type="entry name" value="PP1_GL"/>
    <property type="match status" value="1"/>
</dbReference>
<feature type="domain" description="CBM21" evidence="5">
    <location>
        <begin position="153"/>
        <end position="261"/>
    </location>
</feature>
<dbReference type="PROSITE" id="PS51159">
    <property type="entry name" value="CBM21"/>
    <property type="match status" value="1"/>
</dbReference>
<evidence type="ECO:0000256" key="2">
    <source>
        <dbReference type="ARBA" id="ARBA00023277"/>
    </source>
</evidence>
<dbReference type="Xenbase" id="XB-GENE-956777">
    <property type="gene designation" value="ppp1r3b"/>
</dbReference>
<dbReference type="GeneTree" id="ENSGT00940000159475"/>
<dbReference type="Ensembl" id="ENSXETT00000072238">
    <property type="protein sequence ID" value="ENSXETP00000071901"/>
    <property type="gene ID" value="ENSXETG00000008154"/>
</dbReference>
<dbReference type="InterPro" id="IPR005036">
    <property type="entry name" value="CBM21_dom"/>
</dbReference>
<dbReference type="InterPro" id="IPR050782">
    <property type="entry name" value="PP1_regulatory_subunit_3"/>
</dbReference>